<dbReference type="InterPro" id="IPR051635">
    <property type="entry name" value="SNAT-like"/>
</dbReference>
<evidence type="ECO:0000259" key="3">
    <source>
        <dbReference type="PROSITE" id="PS51186"/>
    </source>
</evidence>
<dbReference type="PANTHER" id="PTHR10908">
    <property type="entry name" value="SEROTONIN N-ACETYLTRANSFERASE"/>
    <property type="match status" value="1"/>
</dbReference>
<dbReference type="Proteomes" id="UP000640333">
    <property type="component" value="Unassembled WGS sequence"/>
</dbReference>
<proteinExistence type="predicted"/>
<organism evidence="4 5">
    <name type="scientific">Pontibacterium sinense</name>
    <dbReference type="NCBI Taxonomy" id="2781979"/>
    <lineage>
        <taxon>Bacteria</taxon>
        <taxon>Pseudomonadati</taxon>
        <taxon>Pseudomonadota</taxon>
        <taxon>Gammaproteobacteria</taxon>
        <taxon>Oceanospirillales</taxon>
        <taxon>Oceanospirillaceae</taxon>
        <taxon>Pontibacterium</taxon>
    </lineage>
</organism>
<sequence length="163" mass="18496">MSTLSIRPVQESDLERCFEIETVSYAGDEAASKEKILKRIITYPEGFIVLENEREIVGFINAGATHQVELSDEEFKELIGHDPAGKQIVIMSVVIHPDYQGQGMAAKLMDDFIARMKVMSKSEIYLICQTELIPMYEKFGYQDLGPSTSDHGGLRWHEMSRHL</sequence>
<evidence type="ECO:0000313" key="5">
    <source>
        <dbReference type="Proteomes" id="UP000640333"/>
    </source>
</evidence>
<evidence type="ECO:0000256" key="1">
    <source>
        <dbReference type="ARBA" id="ARBA00022679"/>
    </source>
</evidence>
<dbReference type="EMBL" id="JADEYS010000018">
    <property type="protein sequence ID" value="MBE9398779.1"/>
    <property type="molecule type" value="Genomic_DNA"/>
</dbReference>
<dbReference type="AlphaFoldDB" id="A0A8J7FFV2"/>
<comment type="caution">
    <text evidence="4">The sequence shown here is derived from an EMBL/GenBank/DDBJ whole genome shotgun (WGS) entry which is preliminary data.</text>
</comment>
<dbReference type="SUPFAM" id="SSF55729">
    <property type="entry name" value="Acyl-CoA N-acyltransferases (Nat)"/>
    <property type="match status" value="1"/>
</dbReference>
<gene>
    <name evidence="4" type="ORF">IOQ59_16080</name>
</gene>
<dbReference type="InterPro" id="IPR016181">
    <property type="entry name" value="Acyl_CoA_acyltransferase"/>
</dbReference>
<keyword evidence="5" id="KW-1185">Reference proteome</keyword>
<dbReference type="InterPro" id="IPR000182">
    <property type="entry name" value="GNAT_dom"/>
</dbReference>
<dbReference type="RefSeq" id="WP_193954475.1">
    <property type="nucleotide sequence ID" value="NZ_JADEYS010000018.1"/>
</dbReference>
<feature type="domain" description="N-acetyltransferase" evidence="3">
    <location>
        <begin position="4"/>
        <end position="163"/>
    </location>
</feature>
<dbReference type="Pfam" id="PF13673">
    <property type="entry name" value="Acetyltransf_10"/>
    <property type="match status" value="1"/>
</dbReference>
<keyword evidence="1" id="KW-0808">Transferase</keyword>
<evidence type="ECO:0000256" key="2">
    <source>
        <dbReference type="ARBA" id="ARBA00023315"/>
    </source>
</evidence>
<protein>
    <submittedName>
        <fullName evidence="4">GNAT family N-acetyltransferase</fullName>
    </submittedName>
</protein>
<name>A0A8J7FFV2_9GAMM</name>
<dbReference type="Gene3D" id="3.40.630.30">
    <property type="match status" value="1"/>
</dbReference>
<dbReference type="GO" id="GO:0008080">
    <property type="term" value="F:N-acetyltransferase activity"/>
    <property type="evidence" value="ECO:0007669"/>
    <property type="project" value="UniProtKB-ARBA"/>
</dbReference>
<dbReference type="PANTHER" id="PTHR10908:SF0">
    <property type="entry name" value="SEROTONIN N-ACETYLTRANSFERASE"/>
    <property type="match status" value="1"/>
</dbReference>
<dbReference type="PROSITE" id="PS51186">
    <property type="entry name" value="GNAT"/>
    <property type="match status" value="1"/>
</dbReference>
<keyword evidence="2" id="KW-0012">Acyltransferase</keyword>
<accession>A0A8J7FFV2</accession>
<reference evidence="4" key="1">
    <citation type="submission" date="2020-10" db="EMBL/GenBank/DDBJ databases">
        <title>Bacterium isolated from coastal waters sediment.</title>
        <authorList>
            <person name="Chen R.-J."/>
            <person name="Lu D.-C."/>
            <person name="Zhu K.-L."/>
            <person name="Du Z.-J."/>
        </authorList>
    </citation>
    <scope>NUCLEOTIDE SEQUENCE</scope>
    <source>
        <strain evidence="4">N1Y112</strain>
    </source>
</reference>
<evidence type="ECO:0000313" key="4">
    <source>
        <dbReference type="EMBL" id="MBE9398779.1"/>
    </source>
</evidence>
<dbReference type="CDD" id="cd04301">
    <property type="entry name" value="NAT_SF"/>
    <property type="match status" value="1"/>
</dbReference>